<dbReference type="EMBL" id="LAZR01001334">
    <property type="protein sequence ID" value="KKN46378.1"/>
    <property type="molecule type" value="Genomic_DNA"/>
</dbReference>
<dbReference type="AlphaFoldDB" id="A0A0F9TYA4"/>
<reference evidence="1" key="1">
    <citation type="journal article" date="2015" name="Nature">
        <title>Complex archaea that bridge the gap between prokaryotes and eukaryotes.</title>
        <authorList>
            <person name="Spang A."/>
            <person name="Saw J.H."/>
            <person name="Jorgensen S.L."/>
            <person name="Zaremba-Niedzwiedzka K."/>
            <person name="Martijn J."/>
            <person name="Lind A.E."/>
            <person name="van Eijk R."/>
            <person name="Schleper C."/>
            <person name="Guy L."/>
            <person name="Ettema T.J."/>
        </authorList>
    </citation>
    <scope>NUCLEOTIDE SEQUENCE</scope>
</reference>
<proteinExistence type="predicted"/>
<comment type="caution">
    <text evidence="1">The sequence shown here is derived from an EMBL/GenBank/DDBJ whole genome shotgun (WGS) entry which is preliminary data.</text>
</comment>
<name>A0A0F9TYA4_9ZZZZ</name>
<organism evidence="1">
    <name type="scientific">marine sediment metagenome</name>
    <dbReference type="NCBI Taxonomy" id="412755"/>
    <lineage>
        <taxon>unclassified sequences</taxon>
        <taxon>metagenomes</taxon>
        <taxon>ecological metagenomes</taxon>
    </lineage>
</organism>
<accession>A0A0F9TYA4</accession>
<sequence>MTFTRFKSQHAPAHQPAATLSAEGTILLNRDAIQHCVREARFAELYFDVEKRMVGLKFLPAPGEPGVSRRITRYVRNGKRQGSCATIQCREFYREYGLPLRHLRRLLTWNEKAKLWTFKVAATQ</sequence>
<evidence type="ECO:0000313" key="1">
    <source>
        <dbReference type="EMBL" id="KKN46378.1"/>
    </source>
</evidence>
<protein>
    <submittedName>
        <fullName evidence="1">Uncharacterized protein</fullName>
    </submittedName>
</protein>
<gene>
    <name evidence="1" type="ORF">LCGC14_0673540</name>
</gene>